<dbReference type="AlphaFoldDB" id="A0A7R6PP70"/>
<name>A0A7R6PP70_9BACT</name>
<organism evidence="2 3">
    <name type="scientific">Thermotomaculum hydrothermale</name>
    <dbReference type="NCBI Taxonomy" id="981385"/>
    <lineage>
        <taxon>Bacteria</taxon>
        <taxon>Pseudomonadati</taxon>
        <taxon>Acidobacteriota</taxon>
        <taxon>Holophagae</taxon>
        <taxon>Thermotomaculales</taxon>
        <taxon>Thermotomaculaceae</taxon>
        <taxon>Thermotomaculum</taxon>
    </lineage>
</organism>
<dbReference type="Gene3D" id="3.40.710.10">
    <property type="entry name" value="DD-peptidase/beta-lactamase superfamily"/>
    <property type="match status" value="1"/>
</dbReference>
<dbReference type="InterPro" id="IPR001466">
    <property type="entry name" value="Beta-lactam-related"/>
</dbReference>
<dbReference type="KEGG" id="thyd:TTHT_1819"/>
<evidence type="ECO:0000313" key="2">
    <source>
        <dbReference type="EMBL" id="BBB33278.1"/>
    </source>
</evidence>
<dbReference type="SUPFAM" id="SSF56601">
    <property type="entry name" value="beta-lactamase/transpeptidase-like"/>
    <property type="match status" value="1"/>
</dbReference>
<evidence type="ECO:0000259" key="1">
    <source>
        <dbReference type="Pfam" id="PF00144"/>
    </source>
</evidence>
<dbReference type="InterPro" id="IPR012338">
    <property type="entry name" value="Beta-lactam/transpept-like"/>
</dbReference>
<dbReference type="Pfam" id="PF00144">
    <property type="entry name" value="Beta-lactamase"/>
    <property type="match status" value="1"/>
</dbReference>
<sequence>MFQGILGDIDLRGLTPSYSLAVVKNSQIVFFEGYPDFFVYDCASITKPLVTFPIVEKCFDLEEDARDYFSELPYSIKIKELVNHTSGLIPWLPLYLFKNSYRETIIEKGFKGKKGEKVYSCLNYILLKELVELNLKKPFKEIAEDFFKDFKNCFLPPLKCVNVAPTERGNVFEYNLAKDFVKNPDKRKFRLNRIIKGETHDLNSHYSNGIAGNSGLFANVFGVKLLIENLLEIQNFYLPLFERDDYFYHLGFTGTGIAIDKKQNVFVIFLSNYICPERKDINFSSIRYRIFKKCFERFV</sequence>
<protein>
    <recommendedName>
        <fullName evidence="1">Beta-lactamase-related domain-containing protein</fullName>
    </recommendedName>
</protein>
<accession>A0A7R6PP70</accession>
<proteinExistence type="predicted"/>
<gene>
    <name evidence="2" type="ORF">TTHT_1819</name>
</gene>
<evidence type="ECO:0000313" key="3">
    <source>
        <dbReference type="Proteomes" id="UP000595564"/>
    </source>
</evidence>
<feature type="domain" description="Beta-lactamase-related" evidence="1">
    <location>
        <begin position="15"/>
        <end position="145"/>
    </location>
</feature>
<dbReference type="Proteomes" id="UP000595564">
    <property type="component" value="Chromosome"/>
</dbReference>
<keyword evidence="3" id="KW-1185">Reference proteome</keyword>
<dbReference type="RefSeq" id="WP_201327585.1">
    <property type="nucleotide sequence ID" value="NZ_AP017470.1"/>
</dbReference>
<reference evidence="2 3" key="1">
    <citation type="journal article" date="2012" name="Extremophiles">
        <title>Thermotomaculum hydrothermale gen. nov., sp. nov., a novel heterotrophic thermophile within the phylum Acidobacteria from a deep-sea hydrothermal vent chimney in the Southern Okinawa Trough.</title>
        <authorList>
            <person name="Izumi H."/>
            <person name="Nunoura T."/>
            <person name="Miyazaki M."/>
            <person name="Mino S."/>
            <person name="Toki T."/>
            <person name="Takai K."/>
            <person name="Sako Y."/>
            <person name="Sawabe T."/>
            <person name="Nakagawa S."/>
        </authorList>
    </citation>
    <scope>NUCLEOTIDE SEQUENCE [LARGE SCALE GENOMIC DNA]</scope>
    <source>
        <strain evidence="2 3">AC55</strain>
    </source>
</reference>
<dbReference type="EMBL" id="AP017470">
    <property type="protein sequence ID" value="BBB33278.1"/>
    <property type="molecule type" value="Genomic_DNA"/>
</dbReference>